<dbReference type="Proteomes" id="UP000652761">
    <property type="component" value="Unassembled WGS sequence"/>
</dbReference>
<feature type="region of interest" description="Disordered" evidence="1">
    <location>
        <begin position="167"/>
        <end position="199"/>
    </location>
</feature>
<evidence type="ECO:0000313" key="2">
    <source>
        <dbReference type="EMBL" id="MQM06702.1"/>
    </source>
</evidence>
<keyword evidence="3" id="KW-1185">Reference proteome</keyword>
<comment type="caution">
    <text evidence="2">The sequence shown here is derived from an EMBL/GenBank/DDBJ whole genome shotgun (WGS) entry which is preliminary data.</text>
</comment>
<name>A0A843W9K0_COLES</name>
<evidence type="ECO:0000256" key="1">
    <source>
        <dbReference type="SAM" id="MobiDB-lite"/>
    </source>
</evidence>
<sequence>MVITQSTNTKNIKAARPSEVAHGRRGRSLEIADNRSTRICLTVIERNTVGVVELDISENKRCCRSRLLNAQSHQERLLRFTGYISTTRNKLANTITVTAEMESRRNWTSIGLMRTTTKLRCLCPTVTNGFTWIQGPKGKENMKYLRQQGTYIHRISSSKCARERITNEANGGSSSAAAAAARAGRRSKGKTRTGRSQLASGIEGERIGGGDAGVFLSGAGVAGSRWIGPGVRDLRMEAMDSSSGAAAAAQAPGRGGDEQVDEDAGAMVAACGLARDAALLFQGGRFAECVEVLNQILQKKEDDPKVRKGGGLNPIYCVPLFCFSAMSSCLVIGENDVL</sequence>
<dbReference type="OrthoDB" id="25157at2759"/>
<feature type="compositionally biased region" description="Basic residues" evidence="1">
    <location>
        <begin position="183"/>
        <end position="193"/>
    </location>
</feature>
<accession>A0A843W9K0</accession>
<dbReference type="EMBL" id="NMUH01003692">
    <property type="protein sequence ID" value="MQM06702.1"/>
    <property type="molecule type" value="Genomic_DNA"/>
</dbReference>
<protein>
    <submittedName>
        <fullName evidence="2">Uncharacterized protein</fullName>
    </submittedName>
</protein>
<feature type="compositionally biased region" description="Polar residues" evidence="1">
    <location>
        <begin position="1"/>
        <end position="11"/>
    </location>
</feature>
<gene>
    <name evidence="2" type="ORF">Taro_039526</name>
</gene>
<reference evidence="2" key="1">
    <citation type="submission" date="2017-07" db="EMBL/GenBank/DDBJ databases">
        <title>Taro Niue Genome Assembly and Annotation.</title>
        <authorList>
            <person name="Atibalentja N."/>
            <person name="Keating K."/>
            <person name="Fields C.J."/>
        </authorList>
    </citation>
    <scope>NUCLEOTIDE SEQUENCE</scope>
    <source>
        <strain evidence="2">Niue_2</strain>
        <tissue evidence="2">Leaf</tissue>
    </source>
</reference>
<feature type="region of interest" description="Disordered" evidence="1">
    <location>
        <begin position="1"/>
        <end position="26"/>
    </location>
</feature>
<feature type="compositionally biased region" description="Low complexity" evidence="1">
    <location>
        <begin position="171"/>
        <end position="182"/>
    </location>
</feature>
<organism evidence="2 3">
    <name type="scientific">Colocasia esculenta</name>
    <name type="common">Wild taro</name>
    <name type="synonym">Arum esculentum</name>
    <dbReference type="NCBI Taxonomy" id="4460"/>
    <lineage>
        <taxon>Eukaryota</taxon>
        <taxon>Viridiplantae</taxon>
        <taxon>Streptophyta</taxon>
        <taxon>Embryophyta</taxon>
        <taxon>Tracheophyta</taxon>
        <taxon>Spermatophyta</taxon>
        <taxon>Magnoliopsida</taxon>
        <taxon>Liliopsida</taxon>
        <taxon>Araceae</taxon>
        <taxon>Aroideae</taxon>
        <taxon>Colocasieae</taxon>
        <taxon>Colocasia</taxon>
    </lineage>
</organism>
<dbReference type="AlphaFoldDB" id="A0A843W9K0"/>
<evidence type="ECO:0000313" key="3">
    <source>
        <dbReference type="Proteomes" id="UP000652761"/>
    </source>
</evidence>
<proteinExistence type="predicted"/>